<reference evidence="2 3" key="1">
    <citation type="submission" date="2024-06" db="EMBL/GenBank/DDBJ databases">
        <title>The Natural Products Discovery Center: Release of the First 8490 Sequenced Strains for Exploring Actinobacteria Biosynthetic Diversity.</title>
        <authorList>
            <person name="Kalkreuter E."/>
            <person name="Kautsar S.A."/>
            <person name="Yang D."/>
            <person name="Bader C.D."/>
            <person name="Teijaro C.N."/>
            <person name="Fluegel L."/>
            <person name="Davis C.M."/>
            <person name="Simpson J.R."/>
            <person name="Lauterbach L."/>
            <person name="Steele A.D."/>
            <person name="Gui C."/>
            <person name="Meng S."/>
            <person name="Li G."/>
            <person name="Viehrig K."/>
            <person name="Ye F."/>
            <person name="Su P."/>
            <person name="Kiefer A.F."/>
            <person name="Nichols A."/>
            <person name="Cepeda A.J."/>
            <person name="Yan W."/>
            <person name="Fan B."/>
            <person name="Jiang Y."/>
            <person name="Adhikari A."/>
            <person name="Zheng C.-J."/>
            <person name="Schuster L."/>
            <person name="Cowan T.M."/>
            <person name="Smanski M.J."/>
            <person name="Chevrette M.G."/>
            <person name="De Carvalho L.P.S."/>
            <person name="Shen B."/>
        </authorList>
    </citation>
    <scope>NUCLEOTIDE SEQUENCE [LARGE SCALE GENOMIC DNA]</scope>
    <source>
        <strain evidence="2 3">NPDC001615</strain>
    </source>
</reference>
<feature type="compositionally biased region" description="Pro residues" evidence="1">
    <location>
        <begin position="1"/>
        <end position="10"/>
    </location>
</feature>
<dbReference type="EMBL" id="JBEOZY010000055">
    <property type="protein sequence ID" value="MER6169083.1"/>
    <property type="molecule type" value="Genomic_DNA"/>
</dbReference>
<organism evidence="2 3">
    <name type="scientific">Streptomyces violaceorubidus</name>
    <dbReference type="NCBI Taxonomy" id="284042"/>
    <lineage>
        <taxon>Bacteria</taxon>
        <taxon>Bacillati</taxon>
        <taxon>Actinomycetota</taxon>
        <taxon>Actinomycetes</taxon>
        <taxon>Kitasatosporales</taxon>
        <taxon>Streptomycetaceae</taxon>
        <taxon>Streptomyces</taxon>
    </lineage>
</organism>
<feature type="region of interest" description="Disordered" evidence="1">
    <location>
        <begin position="1"/>
        <end position="85"/>
    </location>
</feature>
<comment type="caution">
    <text evidence="2">The sequence shown here is derived from an EMBL/GenBank/DDBJ whole genome shotgun (WGS) entry which is preliminary data.</text>
</comment>
<gene>
    <name evidence="2" type="ORF">ABT188_31775</name>
</gene>
<accession>A0ABV1T5M4</accession>
<sequence>AHTAPAPHPDPTADDVPMDETDDLFGGSDDETSAAEDIPVDAASASGRPPGLALPADASAHTQLPPPPSAPAANITPPSQPAPREHSVINVDHRIYSEPSASALINLGDLAHQPWHAEPGETPAFRAERLPLLTREQREETIHLLTSPMNATATFGGVWDHISTRYHHELTTNELLHLHNSFTLHHHTPATDDEHMTALREQNFTTPPENTATGQWLTSVTSGELLITRAHHEELKAAHINGIENARIIEDQKTLHSKDHMEILRRNKYTSNNPRSTDWLGRLRRGSSTVPRVYLDELRAADVPGLDDARTTEEKLTAEDHMEILRKNKFKPSSRGETTPTYHWLNKVKVGIALVSPVHLDEMRAAHVPDLDNARTTKDRKKLTAEEHMEILRKNKFNPSSRGETTPTYHWLNSVKSGSILVSPVHLDEMRAAHVPDLDNARTTKDQKKLTAEEHMEILRKNKFKPSGRGETYRTYQWLNTVKSGRSTVSRVHLDELRAAHVPDLDNARTTEDQKKLTAEEHMEILRKTKFKPSGRGETAQTYQWFADVKSGKSPVSRVHLDELRAANVPGLEKVRTTKDRKKLTAEEHMEILRKTKFKPSGRGETAQTYQWFADVKSGKSPVSRVHLDELRAANVPGLEKVRTAEGRKKLTAEEHMEILRENNFKPRTIGETRRTYEWFNKIKNGRLLVSQDHLDEMRAANVPGLDNARTR</sequence>
<keyword evidence="3" id="KW-1185">Reference proteome</keyword>
<protein>
    <submittedName>
        <fullName evidence="2">Uncharacterized protein</fullName>
    </submittedName>
</protein>
<feature type="non-terminal residue" evidence="2">
    <location>
        <position position="1"/>
    </location>
</feature>
<dbReference type="RefSeq" id="WP_352150294.1">
    <property type="nucleotide sequence ID" value="NZ_JBEOZY010000055.1"/>
</dbReference>
<dbReference type="Proteomes" id="UP001496720">
    <property type="component" value="Unassembled WGS sequence"/>
</dbReference>
<evidence type="ECO:0000313" key="3">
    <source>
        <dbReference type="Proteomes" id="UP001496720"/>
    </source>
</evidence>
<feature type="compositionally biased region" description="Acidic residues" evidence="1">
    <location>
        <begin position="12"/>
        <end position="34"/>
    </location>
</feature>
<evidence type="ECO:0000313" key="2">
    <source>
        <dbReference type="EMBL" id="MER6169083.1"/>
    </source>
</evidence>
<evidence type="ECO:0000256" key="1">
    <source>
        <dbReference type="SAM" id="MobiDB-lite"/>
    </source>
</evidence>
<proteinExistence type="predicted"/>
<name>A0ABV1T5M4_9ACTN</name>